<dbReference type="PANTHER" id="PTHR30055:SF234">
    <property type="entry name" value="HTH-TYPE TRANSCRIPTIONAL REGULATOR BETI"/>
    <property type="match status" value="1"/>
</dbReference>
<name>A0ABV9YMG1_9PSEU</name>
<keyword evidence="2 4" id="KW-0238">DNA-binding</keyword>
<dbReference type="RefSeq" id="WP_378037111.1">
    <property type="nucleotide sequence ID" value="NZ_JBHSIV010000016.1"/>
</dbReference>
<dbReference type="InterPro" id="IPR001647">
    <property type="entry name" value="HTH_TetR"/>
</dbReference>
<dbReference type="SUPFAM" id="SSF48498">
    <property type="entry name" value="Tetracyclin repressor-like, C-terminal domain"/>
    <property type="match status" value="1"/>
</dbReference>
<dbReference type="PROSITE" id="PS50977">
    <property type="entry name" value="HTH_TETR_2"/>
    <property type="match status" value="1"/>
</dbReference>
<dbReference type="InterPro" id="IPR036271">
    <property type="entry name" value="Tet_transcr_reg_TetR-rel_C_sf"/>
</dbReference>
<organism evidence="6 7">
    <name type="scientific">Actinomycetospora atypica</name>
    <dbReference type="NCBI Taxonomy" id="1290095"/>
    <lineage>
        <taxon>Bacteria</taxon>
        <taxon>Bacillati</taxon>
        <taxon>Actinomycetota</taxon>
        <taxon>Actinomycetes</taxon>
        <taxon>Pseudonocardiales</taxon>
        <taxon>Pseudonocardiaceae</taxon>
        <taxon>Actinomycetospora</taxon>
    </lineage>
</organism>
<evidence type="ECO:0000259" key="5">
    <source>
        <dbReference type="PROSITE" id="PS50977"/>
    </source>
</evidence>
<dbReference type="Pfam" id="PF21597">
    <property type="entry name" value="TetR_C_43"/>
    <property type="match status" value="1"/>
</dbReference>
<evidence type="ECO:0000256" key="2">
    <source>
        <dbReference type="ARBA" id="ARBA00023125"/>
    </source>
</evidence>
<sequence>MPERRPTERADARQNRARILEVAAAALAEDGEASLNSVAKRAGIGAGTLYRHFPNREALVLAVYRAEVQHLVDRVPGLLAAEPPPAALRSWFALLAGLIRLKHGLGEALTPANHDAATAEAYGPVVEAIRTLLAAGEVDGSLRPGLDPDDVLLLMGAVWRTPAGDAGREQAERLLDLVVGSLRPDSRGA</sequence>
<dbReference type="Gene3D" id="1.10.357.10">
    <property type="entry name" value="Tetracycline Repressor, domain 2"/>
    <property type="match status" value="1"/>
</dbReference>
<dbReference type="Pfam" id="PF00440">
    <property type="entry name" value="TetR_N"/>
    <property type="match status" value="1"/>
</dbReference>
<proteinExistence type="predicted"/>
<accession>A0ABV9YMG1</accession>
<dbReference type="EMBL" id="JBHSIV010000016">
    <property type="protein sequence ID" value="MFC5063766.1"/>
    <property type="molecule type" value="Genomic_DNA"/>
</dbReference>
<dbReference type="InterPro" id="IPR009057">
    <property type="entry name" value="Homeodomain-like_sf"/>
</dbReference>
<dbReference type="InterPro" id="IPR050109">
    <property type="entry name" value="HTH-type_TetR-like_transc_reg"/>
</dbReference>
<reference evidence="7" key="1">
    <citation type="journal article" date="2019" name="Int. J. Syst. Evol. Microbiol.">
        <title>The Global Catalogue of Microorganisms (GCM) 10K type strain sequencing project: providing services to taxonomists for standard genome sequencing and annotation.</title>
        <authorList>
            <consortium name="The Broad Institute Genomics Platform"/>
            <consortium name="The Broad Institute Genome Sequencing Center for Infectious Disease"/>
            <person name="Wu L."/>
            <person name="Ma J."/>
        </authorList>
    </citation>
    <scope>NUCLEOTIDE SEQUENCE [LARGE SCALE GENOMIC DNA]</scope>
    <source>
        <strain evidence="7">CGMCC 4.7093</strain>
    </source>
</reference>
<gene>
    <name evidence="6" type="ORF">ACFPBZ_16225</name>
</gene>
<feature type="DNA-binding region" description="H-T-H motif" evidence="4">
    <location>
        <begin position="34"/>
        <end position="53"/>
    </location>
</feature>
<dbReference type="Proteomes" id="UP001595947">
    <property type="component" value="Unassembled WGS sequence"/>
</dbReference>
<keyword evidence="7" id="KW-1185">Reference proteome</keyword>
<evidence type="ECO:0000256" key="3">
    <source>
        <dbReference type="ARBA" id="ARBA00023163"/>
    </source>
</evidence>
<comment type="caution">
    <text evidence="6">The sequence shown here is derived from an EMBL/GenBank/DDBJ whole genome shotgun (WGS) entry which is preliminary data.</text>
</comment>
<evidence type="ECO:0000313" key="6">
    <source>
        <dbReference type="EMBL" id="MFC5063766.1"/>
    </source>
</evidence>
<dbReference type="SUPFAM" id="SSF46689">
    <property type="entry name" value="Homeodomain-like"/>
    <property type="match status" value="1"/>
</dbReference>
<dbReference type="InterPro" id="IPR049445">
    <property type="entry name" value="TetR_SbtR-like_C"/>
</dbReference>
<feature type="domain" description="HTH tetR-type" evidence="5">
    <location>
        <begin position="13"/>
        <end position="71"/>
    </location>
</feature>
<keyword evidence="1" id="KW-0805">Transcription regulation</keyword>
<protein>
    <submittedName>
        <fullName evidence="6">TetR/AcrR family transcriptional regulator</fullName>
    </submittedName>
</protein>
<evidence type="ECO:0000256" key="1">
    <source>
        <dbReference type="ARBA" id="ARBA00023015"/>
    </source>
</evidence>
<keyword evidence="3" id="KW-0804">Transcription</keyword>
<evidence type="ECO:0000313" key="7">
    <source>
        <dbReference type="Proteomes" id="UP001595947"/>
    </source>
</evidence>
<evidence type="ECO:0000256" key="4">
    <source>
        <dbReference type="PROSITE-ProRule" id="PRU00335"/>
    </source>
</evidence>
<dbReference type="PANTHER" id="PTHR30055">
    <property type="entry name" value="HTH-TYPE TRANSCRIPTIONAL REGULATOR RUTR"/>
    <property type="match status" value="1"/>
</dbReference>